<protein>
    <submittedName>
        <fullName evidence="1">Unannotated protein</fullName>
    </submittedName>
</protein>
<organism evidence="1">
    <name type="scientific">freshwater metagenome</name>
    <dbReference type="NCBI Taxonomy" id="449393"/>
    <lineage>
        <taxon>unclassified sequences</taxon>
        <taxon>metagenomes</taxon>
        <taxon>ecological metagenomes</taxon>
    </lineage>
</organism>
<dbReference type="EMBL" id="CAFBIZ010000287">
    <property type="protein sequence ID" value="CAB4852607.1"/>
    <property type="molecule type" value="Genomic_DNA"/>
</dbReference>
<sequence>MNHGGVEFVVTGEFGDLGHLAVAVDIAADVHVPEHDILREVHGVVGARIGLQPAVVLTHPPVANPPGLVAVGDRVEGDRPAAKGERALPAATLFVAVISHPREGAVRVRAVVVGRVSALEAELDARLFAGEHTGRALSVLEREPPHVPVGETLLGRDLNTVDSDEEGLGAHRGPVEA</sequence>
<evidence type="ECO:0000313" key="1">
    <source>
        <dbReference type="EMBL" id="CAB4852607.1"/>
    </source>
</evidence>
<proteinExistence type="predicted"/>
<reference evidence="1" key="1">
    <citation type="submission" date="2020-05" db="EMBL/GenBank/DDBJ databases">
        <authorList>
            <person name="Chiriac C."/>
            <person name="Salcher M."/>
            <person name="Ghai R."/>
            <person name="Kavagutti S V."/>
        </authorList>
    </citation>
    <scope>NUCLEOTIDE SEQUENCE</scope>
</reference>
<gene>
    <name evidence="1" type="ORF">UFOPK3268_01730</name>
</gene>
<dbReference type="AlphaFoldDB" id="A0A6J7C3F6"/>
<name>A0A6J7C3F6_9ZZZZ</name>
<accession>A0A6J7C3F6</accession>